<reference evidence="2 3" key="1">
    <citation type="submission" date="2024-04" db="EMBL/GenBank/DDBJ databases">
        <authorList>
            <person name="Fracassetti M."/>
        </authorList>
    </citation>
    <scope>NUCLEOTIDE SEQUENCE [LARGE SCALE GENOMIC DNA]</scope>
</reference>
<proteinExistence type="predicted"/>
<feature type="transmembrane region" description="Helical" evidence="1">
    <location>
        <begin position="97"/>
        <end position="115"/>
    </location>
</feature>
<gene>
    <name evidence="2" type="ORF">LTRI10_LOCUS28824</name>
</gene>
<keyword evidence="1" id="KW-1133">Transmembrane helix</keyword>
<accession>A0AAV2EPJ3</accession>
<dbReference type="EMBL" id="OZ034818">
    <property type="protein sequence ID" value="CAL1387870.1"/>
    <property type="molecule type" value="Genomic_DNA"/>
</dbReference>
<name>A0AAV2EPJ3_9ROSI</name>
<evidence type="ECO:0000256" key="1">
    <source>
        <dbReference type="SAM" id="Phobius"/>
    </source>
</evidence>
<dbReference type="AlphaFoldDB" id="A0AAV2EPJ3"/>
<keyword evidence="1" id="KW-0472">Membrane</keyword>
<keyword evidence="1" id="KW-0812">Transmembrane</keyword>
<sequence length="124" mass="13826">MMQIKRSYEIQANGIFCEVRICSTVRRGESSDGENVSLRPGEFAFALQAHNKPSPAFRAHNKPSPYGLIINLRREERNPTSMSAGVLRMWYCFTNRSILLTSALFPIYSVSVVAMKGSSPSHTG</sequence>
<evidence type="ECO:0000313" key="2">
    <source>
        <dbReference type="EMBL" id="CAL1387870.1"/>
    </source>
</evidence>
<keyword evidence="3" id="KW-1185">Reference proteome</keyword>
<protein>
    <submittedName>
        <fullName evidence="2">Uncharacterized protein</fullName>
    </submittedName>
</protein>
<organism evidence="2 3">
    <name type="scientific">Linum trigynum</name>
    <dbReference type="NCBI Taxonomy" id="586398"/>
    <lineage>
        <taxon>Eukaryota</taxon>
        <taxon>Viridiplantae</taxon>
        <taxon>Streptophyta</taxon>
        <taxon>Embryophyta</taxon>
        <taxon>Tracheophyta</taxon>
        <taxon>Spermatophyta</taxon>
        <taxon>Magnoliopsida</taxon>
        <taxon>eudicotyledons</taxon>
        <taxon>Gunneridae</taxon>
        <taxon>Pentapetalae</taxon>
        <taxon>rosids</taxon>
        <taxon>fabids</taxon>
        <taxon>Malpighiales</taxon>
        <taxon>Linaceae</taxon>
        <taxon>Linum</taxon>
    </lineage>
</organism>
<dbReference type="Proteomes" id="UP001497516">
    <property type="component" value="Chromosome 5"/>
</dbReference>
<evidence type="ECO:0000313" key="3">
    <source>
        <dbReference type="Proteomes" id="UP001497516"/>
    </source>
</evidence>